<evidence type="ECO:0000313" key="1">
    <source>
        <dbReference type="EMBL" id="TWT85717.1"/>
    </source>
</evidence>
<evidence type="ECO:0000313" key="2">
    <source>
        <dbReference type="Proteomes" id="UP000318478"/>
    </source>
</evidence>
<reference evidence="1 2" key="1">
    <citation type="submission" date="2019-02" db="EMBL/GenBank/DDBJ databases">
        <title>Deep-cultivation of Planctomycetes and their phenomic and genomic characterization uncovers novel biology.</title>
        <authorList>
            <person name="Wiegand S."/>
            <person name="Jogler M."/>
            <person name="Boedeker C."/>
            <person name="Pinto D."/>
            <person name="Vollmers J."/>
            <person name="Rivas-Marin E."/>
            <person name="Kohn T."/>
            <person name="Peeters S.H."/>
            <person name="Heuer A."/>
            <person name="Rast P."/>
            <person name="Oberbeckmann S."/>
            <person name="Bunk B."/>
            <person name="Jeske O."/>
            <person name="Meyerdierks A."/>
            <person name="Storesund J.E."/>
            <person name="Kallscheuer N."/>
            <person name="Luecker S."/>
            <person name="Lage O.M."/>
            <person name="Pohl T."/>
            <person name="Merkel B.J."/>
            <person name="Hornburger P."/>
            <person name="Mueller R.-W."/>
            <person name="Bruemmer F."/>
            <person name="Labrenz M."/>
            <person name="Spormann A.M."/>
            <person name="Op Den Camp H."/>
            <person name="Overmann J."/>
            <person name="Amann R."/>
            <person name="Jetten M.S.M."/>
            <person name="Mascher T."/>
            <person name="Medema M.H."/>
            <person name="Devos D.P."/>
            <person name="Kaster A.-K."/>
            <person name="Ovreas L."/>
            <person name="Rohde M."/>
            <person name="Galperin M.Y."/>
            <person name="Jogler C."/>
        </authorList>
    </citation>
    <scope>NUCLEOTIDE SEQUENCE [LARGE SCALE GENOMIC DNA]</scope>
    <source>
        <strain evidence="1 2">Pla123a</strain>
    </source>
</reference>
<comment type="caution">
    <text evidence="1">The sequence shown here is derived from an EMBL/GenBank/DDBJ whole genome shotgun (WGS) entry which is preliminary data.</text>
</comment>
<organism evidence="1 2">
    <name type="scientific">Posidoniimonas polymericola</name>
    <dbReference type="NCBI Taxonomy" id="2528002"/>
    <lineage>
        <taxon>Bacteria</taxon>
        <taxon>Pseudomonadati</taxon>
        <taxon>Planctomycetota</taxon>
        <taxon>Planctomycetia</taxon>
        <taxon>Pirellulales</taxon>
        <taxon>Lacipirellulaceae</taxon>
        <taxon>Posidoniimonas</taxon>
    </lineage>
</organism>
<accession>A0A5C5ZF78</accession>
<keyword evidence="2" id="KW-1185">Reference proteome</keyword>
<dbReference type="Proteomes" id="UP000318478">
    <property type="component" value="Unassembled WGS sequence"/>
</dbReference>
<sequence>MRRDDCKCFPQCAHSRNTRFAPKPLNTVNGYFD</sequence>
<dbReference type="AlphaFoldDB" id="A0A5C5ZF78"/>
<protein>
    <submittedName>
        <fullName evidence="1">Uncharacterized protein</fullName>
    </submittedName>
</protein>
<dbReference type="EMBL" id="SJPO01000001">
    <property type="protein sequence ID" value="TWT85717.1"/>
    <property type="molecule type" value="Genomic_DNA"/>
</dbReference>
<proteinExistence type="predicted"/>
<gene>
    <name evidence="1" type="ORF">Pla123a_05240</name>
</gene>
<name>A0A5C5ZF78_9BACT</name>